<evidence type="ECO:0000313" key="7">
    <source>
        <dbReference type="EMBL" id="GGF50189.1"/>
    </source>
</evidence>
<proteinExistence type="inferred from homology"/>
<feature type="domain" description="Chorismate-utilising enzyme C-terminal" evidence="6">
    <location>
        <begin position="132"/>
        <end position="387"/>
    </location>
</feature>
<protein>
    <recommendedName>
        <fullName evidence="3">isochorismate synthase</fullName>
        <ecNumber evidence="3">5.4.4.2</ecNumber>
    </recommendedName>
    <alternativeName>
        <fullName evidence="5">Isochorismate mutase</fullName>
    </alternativeName>
</protein>
<evidence type="ECO:0000313" key="8">
    <source>
        <dbReference type="Proteomes" id="UP000606044"/>
    </source>
</evidence>
<dbReference type="InterPro" id="IPR005801">
    <property type="entry name" value="ADC_synthase"/>
</dbReference>
<gene>
    <name evidence="7" type="ORF">GCM10007301_06870</name>
</gene>
<reference evidence="7" key="2">
    <citation type="submission" date="2020-09" db="EMBL/GenBank/DDBJ databases">
        <authorList>
            <person name="Sun Q."/>
            <person name="Sedlacek I."/>
        </authorList>
    </citation>
    <scope>NUCLEOTIDE SEQUENCE</scope>
    <source>
        <strain evidence="7">CCM 7897</strain>
    </source>
</reference>
<keyword evidence="4" id="KW-0413">Isomerase</keyword>
<dbReference type="EC" id="5.4.4.2" evidence="3"/>
<dbReference type="EMBL" id="BMCT01000001">
    <property type="protein sequence ID" value="GGF50189.1"/>
    <property type="molecule type" value="Genomic_DNA"/>
</dbReference>
<dbReference type="InterPro" id="IPR004561">
    <property type="entry name" value="IsoChor_synthase"/>
</dbReference>
<dbReference type="PANTHER" id="PTHR42839">
    <property type="entry name" value="ISOCHORISMATE SYNTHASE ENTC"/>
    <property type="match status" value="1"/>
</dbReference>
<dbReference type="GO" id="GO:0008909">
    <property type="term" value="F:isochorismate synthase activity"/>
    <property type="evidence" value="ECO:0007669"/>
    <property type="project" value="UniProtKB-EC"/>
</dbReference>
<sequence>MRTAVLEASQEASQEHASQEHVASAACAKMSFSSGQGELRAFGQRAFISVPAKGGQDRAGLFQRAVDAALEEGRRAGQSNPVVVGAIPFDLAEPSCLYVPESYEWRARPPLQSVPADAGMPTLLDQKSIPSEAEFKKAVEHAIVNFRMCDVRKAVLSVIRELRFDGAVDVDRLLQSLRAQNRDGYQFRVPLPDGAQLVGVSPELLLRKTGDTVVSNPLAGSARRQLDPAADRTVADALLISPKDLYEHKLVIDDVERVLKPYCTELDVPAGPSLMSTAALWHLSTRIEGRLTDPGMTALQLACLLHPTPAVCGYPTERAHKLIRFVEPFERGLFTGMVGWCDGEGNGEWVVTIRCGIVQDDKVRLFAGAGIVEASQPEAEWAETQTKLRTMLNACGVAA</sequence>
<keyword evidence="8" id="KW-1185">Reference proteome</keyword>
<accession>A0A917BMB0</accession>
<evidence type="ECO:0000256" key="2">
    <source>
        <dbReference type="ARBA" id="ARBA00005297"/>
    </source>
</evidence>
<dbReference type="GO" id="GO:0009697">
    <property type="term" value="P:salicylic acid biosynthetic process"/>
    <property type="evidence" value="ECO:0007669"/>
    <property type="project" value="TreeGrafter"/>
</dbReference>
<organism evidence="7 8">
    <name type="scientific">Azorhizobium oxalatiphilum</name>
    <dbReference type="NCBI Taxonomy" id="980631"/>
    <lineage>
        <taxon>Bacteria</taxon>
        <taxon>Pseudomonadati</taxon>
        <taxon>Pseudomonadota</taxon>
        <taxon>Alphaproteobacteria</taxon>
        <taxon>Hyphomicrobiales</taxon>
        <taxon>Xanthobacteraceae</taxon>
        <taxon>Azorhizobium</taxon>
    </lineage>
</organism>
<evidence type="ECO:0000256" key="3">
    <source>
        <dbReference type="ARBA" id="ARBA00012824"/>
    </source>
</evidence>
<dbReference type="Proteomes" id="UP000606044">
    <property type="component" value="Unassembled WGS sequence"/>
</dbReference>
<comment type="similarity">
    <text evidence="2">Belongs to the isochorismate synthase family.</text>
</comment>
<comment type="caution">
    <text evidence="7">The sequence shown here is derived from an EMBL/GenBank/DDBJ whole genome shotgun (WGS) entry which is preliminary data.</text>
</comment>
<dbReference type="PANTHER" id="PTHR42839:SF2">
    <property type="entry name" value="ISOCHORISMATE SYNTHASE ENTC"/>
    <property type="match status" value="1"/>
</dbReference>
<dbReference type="Pfam" id="PF00425">
    <property type="entry name" value="Chorismate_bind"/>
    <property type="match status" value="1"/>
</dbReference>
<evidence type="ECO:0000256" key="4">
    <source>
        <dbReference type="ARBA" id="ARBA00023235"/>
    </source>
</evidence>
<comment type="catalytic activity">
    <reaction evidence="1">
        <text>chorismate = isochorismate</text>
        <dbReference type="Rhea" id="RHEA:18985"/>
        <dbReference type="ChEBI" id="CHEBI:29748"/>
        <dbReference type="ChEBI" id="CHEBI:29780"/>
        <dbReference type="EC" id="5.4.4.2"/>
    </reaction>
</comment>
<dbReference type="Gene3D" id="3.60.120.10">
    <property type="entry name" value="Anthranilate synthase"/>
    <property type="match status" value="1"/>
</dbReference>
<dbReference type="AlphaFoldDB" id="A0A917BMB0"/>
<evidence type="ECO:0000256" key="1">
    <source>
        <dbReference type="ARBA" id="ARBA00000799"/>
    </source>
</evidence>
<dbReference type="SUPFAM" id="SSF56322">
    <property type="entry name" value="ADC synthase"/>
    <property type="match status" value="1"/>
</dbReference>
<evidence type="ECO:0000256" key="5">
    <source>
        <dbReference type="ARBA" id="ARBA00041564"/>
    </source>
</evidence>
<dbReference type="NCBIfam" id="TIGR00543">
    <property type="entry name" value="isochor_syn"/>
    <property type="match status" value="1"/>
</dbReference>
<evidence type="ECO:0000259" key="6">
    <source>
        <dbReference type="Pfam" id="PF00425"/>
    </source>
</evidence>
<reference evidence="7" key="1">
    <citation type="journal article" date="2014" name="Int. J. Syst. Evol. Microbiol.">
        <title>Complete genome sequence of Corynebacterium casei LMG S-19264T (=DSM 44701T), isolated from a smear-ripened cheese.</title>
        <authorList>
            <consortium name="US DOE Joint Genome Institute (JGI-PGF)"/>
            <person name="Walter F."/>
            <person name="Albersmeier A."/>
            <person name="Kalinowski J."/>
            <person name="Ruckert C."/>
        </authorList>
    </citation>
    <scope>NUCLEOTIDE SEQUENCE</scope>
    <source>
        <strain evidence="7">CCM 7897</strain>
    </source>
</reference>
<dbReference type="InterPro" id="IPR015890">
    <property type="entry name" value="Chorismate_C"/>
</dbReference>
<name>A0A917BMB0_9HYPH</name>